<name>H8G790_9PSEU</name>
<evidence type="ECO:0000313" key="3">
    <source>
        <dbReference type="Proteomes" id="UP000004705"/>
    </source>
</evidence>
<gene>
    <name evidence="2" type="ORF">SacazDRAFT_01399</name>
</gene>
<dbReference type="HOGENOM" id="CLU_104624_2_0_11"/>
<protein>
    <recommendedName>
        <fullName evidence="4">DUF4383 domain-containing protein</fullName>
    </recommendedName>
</protein>
<feature type="transmembrane region" description="Helical" evidence="1">
    <location>
        <begin position="61"/>
        <end position="86"/>
    </location>
</feature>
<dbReference type="AlphaFoldDB" id="H8G790"/>
<evidence type="ECO:0008006" key="4">
    <source>
        <dbReference type="Google" id="ProtNLM"/>
    </source>
</evidence>
<dbReference type="Pfam" id="PF14325">
    <property type="entry name" value="DUF4383"/>
    <property type="match status" value="1"/>
</dbReference>
<feature type="transmembrane region" description="Helical" evidence="1">
    <location>
        <begin position="131"/>
        <end position="149"/>
    </location>
</feature>
<reference evidence="2 3" key="1">
    <citation type="journal article" date="2012" name="Stand. Genomic Sci.">
        <title>Genome sequence of the soil bacterium Saccharomonospora azurea type strain (NA-128(T)).</title>
        <authorList>
            <person name="Klenk H.P."/>
            <person name="Held B."/>
            <person name="Lucas S."/>
            <person name="Lapidus A."/>
            <person name="Copeland A."/>
            <person name="Hammon N."/>
            <person name="Pitluck S."/>
            <person name="Goodwin L.A."/>
            <person name="Han C."/>
            <person name="Tapia R."/>
            <person name="Brambilla E.M."/>
            <person name="Potter G."/>
            <person name="Land M."/>
            <person name="Ivanova N."/>
            <person name="Rohde M."/>
            <person name="Goker M."/>
            <person name="Detter J.C."/>
            <person name="Kyrpides N.C."/>
            <person name="Woyke T."/>
        </authorList>
    </citation>
    <scope>NUCLEOTIDE SEQUENCE [LARGE SCALE GENOMIC DNA]</scope>
    <source>
        <strain evidence="2 3">NA-128</strain>
    </source>
</reference>
<keyword evidence="3" id="KW-1185">Reference proteome</keyword>
<dbReference type="Proteomes" id="UP000004705">
    <property type="component" value="Chromosome"/>
</dbReference>
<keyword evidence="1" id="KW-0472">Membrane</keyword>
<keyword evidence="1" id="KW-0812">Transmembrane</keyword>
<evidence type="ECO:0000313" key="2">
    <source>
        <dbReference type="EMBL" id="EHY88329.1"/>
    </source>
</evidence>
<sequence>MSYSSAHPWRAVAGTRSRPALQTAAGVVGAVFLVVGILGFIPGVTTDYGTMQFAGHESQAMLFGVFQVSILHNIVHLLFGVVGLAAMRTAGAARGYLIGGGVIYLALWIYGLVVGSESAANFVPLNRADDWLHLGLGIGMIALGALLGGSRSESAR</sequence>
<evidence type="ECO:0000256" key="1">
    <source>
        <dbReference type="SAM" id="Phobius"/>
    </source>
</evidence>
<dbReference type="EMBL" id="CM001466">
    <property type="protein sequence ID" value="EHY88329.1"/>
    <property type="molecule type" value="Genomic_DNA"/>
</dbReference>
<feature type="transmembrane region" description="Helical" evidence="1">
    <location>
        <begin position="20"/>
        <end position="41"/>
    </location>
</feature>
<accession>H8G790</accession>
<dbReference type="RefSeq" id="WP_005439961.1">
    <property type="nucleotide sequence ID" value="NZ_CM001466.1"/>
</dbReference>
<proteinExistence type="predicted"/>
<keyword evidence="1" id="KW-1133">Transmembrane helix</keyword>
<feature type="transmembrane region" description="Helical" evidence="1">
    <location>
        <begin position="93"/>
        <end position="111"/>
    </location>
</feature>
<dbReference type="OrthoDB" id="572373at2"/>
<organism evidence="2 3">
    <name type="scientific">Saccharomonospora azurea NA-128</name>
    <dbReference type="NCBI Taxonomy" id="882081"/>
    <lineage>
        <taxon>Bacteria</taxon>
        <taxon>Bacillati</taxon>
        <taxon>Actinomycetota</taxon>
        <taxon>Actinomycetes</taxon>
        <taxon>Pseudonocardiales</taxon>
        <taxon>Pseudonocardiaceae</taxon>
        <taxon>Saccharomonospora</taxon>
    </lineage>
</organism>